<dbReference type="EMBL" id="JRKL02012449">
    <property type="protein sequence ID" value="KAF3945447.1"/>
    <property type="molecule type" value="Genomic_DNA"/>
</dbReference>
<evidence type="ECO:0000313" key="3">
    <source>
        <dbReference type="Proteomes" id="UP000737018"/>
    </source>
</evidence>
<comment type="caution">
    <text evidence="2">The sequence shown here is derived from an EMBL/GenBank/DDBJ whole genome shotgun (WGS) entry which is preliminary data.</text>
</comment>
<feature type="compositionally biased region" description="Acidic residues" evidence="1">
    <location>
        <begin position="130"/>
        <end position="152"/>
    </location>
</feature>
<accession>A0A8J4V5B2</accession>
<proteinExistence type="predicted"/>
<sequence>MQDPNPTRHLHLGLYLHCGPDPIRNANGYGSHCTHRLWGHQRERLNSKSGGHVLGPTGVDCAGGYEHEPDPVTRIEELESAVVVSEGGFVWVQNGDVLGESEVNGGGVVRDGEGREVDGVNGDFGVVGFEDSEVNDEDDDDNEDEEDCGDYA</sequence>
<dbReference type="OrthoDB" id="1750479at2759"/>
<evidence type="ECO:0000313" key="2">
    <source>
        <dbReference type="EMBL" id="KAF3945447.1"/>
    </source>
</evidence>
<name>A0A8J4V5B2_9ROSI</name>
<organism evidence="2 3">
    <name type="scientific">Castanea mollissima</name>
    <name type="common">Chinese chestnut</name>
    <dbReference type="NCBI Taxonomy" id="60419"/>
    <lineage>
        <taxon>Eukaryota</taxon>
        <taxon>Viridiplantae</taxon>
        <taxon>Streptophyta</taxon>
        <taxon>Embryophyta</taxon>
        <taxon>Tracheophyta</taxon>
        <taxon>Spermatophyta</taxon>
        <taxon>Magnoliopsida</taxon>
        <taxon>eudicotyledons</taxon>
        <taxon>Gunneridae</taxon>
        <taxon>Pentapetalae</taxon>
        <taxon>rosids</taxon>
        <taxon>fabids</taxon>
        <taxon>Fagales</taxon>
        <taxon>Fagaceae</taxon>
        <taxon>Castanea</taxon>
    </lineage>
</organism>
<feature type="compositionally biased region" description="Low complexity" evidence="1">
    <location>
        <begin position="119"/>
        <end position="129"/>
    </location>
</feature>
<protein>
    <submittedName>
        <fullName evidence="2">Uncharacterized protein</fullName>
    </submittedName>
</protein>
<evidence type="ECO:0000256" key="1">
    <source>
        <dbReference type="SAM" id="MobiDB-lite"/>
    </source>
</evidence>
<dbReference type="AlphaFoldDB" id="A0A8J4V5B2"/>
<gene>
    <name evidence="2" type="ORF">CMV_028162</name>
</gene>
<dbReference type="Proteomes" id="UP000737018">
    <property type="component" value="Unassembled WGS sequence"/>
</dbReference>
<feature type="region of interest" description="Disordered" evidence="1">
    <location>
        <begin position="112"/>
        <end position="152"/>
    </location>
</feature>
<reference evidence="2" key="1">
    <citation type="submission" date="2020-03" db="EMBL/GenBank/DDBJ databases">
        <title>Castanea mollissima Vanexum genome sequencing.</title>
        <authorList>
            <person name="Staton M."/>
        </authorList>
    </citation>
    <scope>NUCLEOTIDE SEQUENCE</scope>
    <source>
        <tissue evidence="2">Leaf</tissue>
    </source>
</reference>
<keyword evidence="3" id="KW-1185">Reference proteome</keyword>